<dbReference type="HOGENOM" id="CLU_1667518_0_0_4"/>
<dbReference type="Proteomes" id="UP000000535">
    <property type="component" value="Chromosome"/>
</dbReference>
<organism evidence="1 2">
    <name type="scientific">Neisseria gonorrhoeae (strain ATCC 700825 / FA 1090)</name>
    <dbReference type="NCBI Taxonomy" id="242231"/>
    <lineage>
        <taxon>Bacteria</taxon>
        <taxon>Pseudomonadati</taxon>
        <taxon>Pseudomonadota</taxon>
        <taxon>Betaproteobacteria</taxon>
        <taxon>Neisseriales</taxon>
        <taxon>Neisseriaceae</taxon>
        <taxon>Neisseria</taxon>
    </lineage>
</organism>
<dbReference type="KEGG" id="ngo:NGO_0693"/>
<dbReference type="AlphaFoldDB" id="Q5F8R9"/>
<accession>Q5F8R9</accession>
<evidence type="ECO:0000313" key="2">
    <source>
        <dbReference type="Proteomes" id="UP000000535"/>
    </source>
</evidence>
<keyword evidence="2" id="KW-1185">Reference proteome</keyword>
<evidence type="ECO:0000313" key="1">
    <source>
        <dbReference type="EMBL" id="AAW89418.1"/>
    </source>
</evidence>
<reference evidence="2" key="1">
    <citation type="submission" date="2003-03" db="EMBL/GenBank/DDBJ databases">
        <title>The complete genome sequence of Neisseria gonorrhoeae.</title>
        <authorList>
            <person name="Lewis L.A."/>
            <person name="Gillaspy A.F."/>
            <person name="McLaughlin R.E."/>
            <person name="Gipson M."/>
            <person name="Ducey T.F."/>
            <person name="Ownbey T."/>
            <person name="Hartman K."/>
            <person name="Nydick C."/>
            <person name="Carson M.B."/>
            <person name="Vaughn J."/>
            <person name="Thomson C."/>
            <person name="Song L."/>
            <person name="Lin S."/>
            <person name="Yuan X."/>
            <person name="Najar F."/>
            <person name="Zhan M."/>
            <person name="Ren Q."/>
            <person name="Zhu H."/>
            <person name="Qi S."/>
            <person name="Kenton S.M."/>
            <person name="Lai H."/>
            <person name="White J.D."/>
            <person name="Clifton S."/>
            <person name="Roe B.A."/>
            <person name="Dyer D.W."/>
        </authorList>
    </citation>
    <scope>NUCLEOTIDE SEQUENCE [LARGE SCALE GENOMIC DNA]</scope>
    <source>
        <strain evidence="2">ATCC 700825 / FA 1090</strain>
    </source>
</reference>
<proteinExistence type="predicted"/>
<gene>
    <name evidence="1" type="ORF">NGO_0693</name>
</gene>
<protein>
    <submittedName>
        <fullName evidence="1">Uncharacterized protein</fullName>
    </submittedName>
</protein>
<dbReference type="EMBL" id="AE004969">
    <property type="protein sequence ID" value="AAW89418.1"/>
    <property type="molecule type" value="Genomic_DNA"/>
</dbReference>
<dbReference type="STRING" id="242231.NGO_0693"/>
<name>Q5F8R9_NEIG1</name>
<sequence length="171" mass="19149">MLKNEIRGGLGIPPDWATMRGQAKKTNVFADAEKRVFRREKRIVQHPLIRFPSVWLNDIGAAPLFGRPHFIATHCLPDSRFNSKPFQYFVQTWIAADGGVQAPQGFFGFYGTARISPNGKIALTELKTFGIVQNGICVSLTAFPKGILSRIRENADGVFSVFSVIKFKFLF</sequence>